<dbReference type="PANTHER" id="PTHR36922:SF1">
    <property type="entry name" value="DUF1993 DOMAIN-CONTAINING PROTEIN"/>
    <property type="match status" value="1"/>
</dbReference>
<comment type="caution">
    <text evidence="2">The sequence shown here is derived from an EMBL/GenBank/DDBJ whole genome shotgun (WGS) entry which is preliminary data.</text>
</comment>
<organism evidence="2 3">
    <name type="scientific">Tolypocladium capitatum</name>
    <dbReference type="NCBI Taxonomy" id="45235"/>
    <lineage>
        <taxon>Eukaryota</taxon>
        <taxon>Fungi</taxon>
        <taxon>Dikarya</taxon>
        <taxon>Ascomycota</taxon>
        <taxon>Pezizomycotina</taxon>
        <taxon>Sordariomycetes</taxon>
        <taxon>Hypocreomycetidae</taxon>
        <taxon>Hypocreales</taxon>
        <taxon>Ophiocordycipitaceae</taxon>
        <taxon>Tolypocladium</taxon>
    </lineage>
</organism>
<accession>A0A2K3QE88</accession>
<name>A0A2K3QE88_9HYPO</name>
<evidence type="ECO:0000313" key="3">
    <source>
        <dbReference type="Proteomes" id="UP000236621"/>
    </source>
</evidence>
<dbReference type="OrthoDB" id="3724345at2759"/>
<evidence type="ECO:0000313" key="2">
    <source>
        <dbReference type="EMBL" id="PNY25839.1"/>
    </source>
</evidence>
<dbReference type="InterPro" id="IPR034660">
    <property type="entry name" value="DinB/YfiT-like"/>
</dbReference>
<dbReference type="Pfam" id="PF09351">
    <property type="entry name" value="DUF1993"/>
    <property type="match status" value="1"/>
</dbReference>
<dbReference type="SUPFAM" id="SSF109854">
    <property type="entry name" value="DinB/YfiT-like putative metalloenzymes"/>
    <property type="match status" value="1"/>
</dbReference>
<evidence type="ECO:0000256" key="1">
    <source>
        <dbReference type="SAM" id="Coils"/>
    </source>
</evidence>
<dbReference type="AlphaFoldDB" id="A0A2K3QE88"/>
<dbReference type="EMBL" id="NRSZ01000655">
    <property type="protein sequence ID" value="PNY25839.1"/>
    <property type="molecule type" value="Genomic_DNA"/>
</dbReference>
<proteinExistence type="predicted"/>
<reference evidence="2 3" key="1">
    <citation type="submission" date="2017-08" db="EMBL/GenBank/DDBJ databases">
        <title>Harnessing the power of phylogenomics to disentangle the directionality and signatures of interkingdom host jumping in the parasitic fungal genus Tolypocladium.</title>
        <authorList>
            <person name="Quandt C.A."/>
            <person name="Patterson W."/>
            <person name="Spatafora J.W."/>
        </authorList>
    </citation>
    <scope>NUCLEOTIDE SEQUENCE [LARGE SCALE GENOMIC DNA]</scope>
    <source>
        <strain evidence="2 3">CBS 113982</strain>
    </source>
</reference>
<dbReference type="PANTHER" id="PTHR36922">
    <property type="entry name" value="BLL2446 PROTEIN"/>
    <property type="match status" value="1"/>
</dbReference>
<keyword evidence="1" id="KW-0175">Coiled coil</keyword>
<dbReference type="InterPro" id="IPR018531">
    <property type="entry name" value="DUF1993"/>
</dbReference>
<gene>
    <name evidence="2" type="ORF">TCAP_04200</name>
</gene>
<dbReference type="Proteomes" id="UP000236621">
    <property type="component" value="Unassembled WGS sequence"/>
</dbReference>
<sequence length="172" mass="18726">MSYSFYDGSILLTQNALKCLSDILKKGEATPNAASLPEASLHPDMKPLSFQVHIVTDVAQKIHARLTGNEPATLENNLKTFADFRARIEQIEQQLAGADKDTINRHAGEIVPLGLGGGKTVDMSGAAYVSGYGVPNIFFHLSMAYGIMRKEGVPLGKMDYLVPFIGQYIPKE</sequence>
<keyword evidence="3" id="KW-1185">Reference proteome</keyword>
<dbReference type="Gene3D" id="1.20.120.450">
    <property type="entry name" value="dinb family like domain"/>
    <property type="match status" value="1"/>
</dbReference>
<feature type="coiled-coil region" evidence="1">
    <location>
        <begin position="74"/>
        <end position="101"/>
    </location>
</feature>
<dbReference type="STRING" id="45235.A0A2K3QE88"/>
<protein>
    <submittedName>
        <fullName evidence="2">Uncharacterized protein</fullName>
    </submittedName>
</protein>